<keyword evidence="2" id="KW-0472">Membrane</keyword>
<sequence length="461" mass="52294">MNLADLFRGHRRSEPMTLLVLKLLIMIILIACLTGYLAIVIIDITQDAPIIRTSYMESPIRPPSFVIKSNYNFTINCLAEYFEINEPQPTLVDCLTDVTQPSVKYEPTQLYYGIYEPSQNILFFGDNDNSLSDISLVLYINDSNYTSDEFVFILAAVDSDDNSGVKFIKEGQFYELPYSEFNEKLNAIDPGDKVFNYNLIVNQLYQFAYQRKIEEVIKPSWTNDFGIPPTYENRSYVESTITASLFNTSSPMVIVGINPKSNTIQVDKEVRTHTYLNGLGLIGGAWGLAAAIYTLLFGADTLRPWGIVQMYCCGFSRLTQKKLKKTLPIIPFFDTNIDTKDHPSIQGLSIDEKIELIPLLQSRIDSLELFLQEYVVDVYYLNGIRDKLSKSRTTTIDTMRGFDNSNTNSMYIPVSTAVQQQNFAVPPNSTPNFTSKPQFNTNNISDTRSTLYDVNPSNPRQ</sequence>
<feature type="transmembrane region" description="Helical" evidence="2">
    <location>
        <begin position="20"/>
        <end position="42"/>
    </location>
</feature>
<evidence type="ECO:0000313" key="4">
    <source>
        <dbReference type="Proteomes" id="UP000615446"/>
    </source>
</evidence>
<feature type="transmembrane region" description="Helical" evidence="2">
    <location>
        <begin position="275"/>
        <end position="296"/>
    </location>
</feature>
<organism evidence="3 4">
    <name type="scientific">Rhizophagus clarus</name>
    <dbReference type="NCBI Taxonomy" id="94130"/>
    <lineage>
        <taxon>Eukaryota</taxon>
        <taxon>Fungi</taxon>
        <taxon>Fungi incertae sedis</taxon>
        <taxon>Mucoromycota</taxon>
        <taxon>Glomeromycotina</taxon>
        <taxon>Glomeromycetes</taxon>
        <taxon>Glomerales</taxon>
        <taxon>Glomeraceae</taxon>
        <taxon>Rhizophagus</taxon>
    </lineage>
</organism>
<accession>A0A8H3L4R7</accession>
<comment type="caution">
    <text evidence="3">The sequence shown here is derived from an EMBL/GenBank/DDBJ whole genome shotgun (WGS) entry which is preliminary data.</text>
</comment>
<protein>
    <submittedName>
        <fullName evidence="3">Uncharacterized protein</fullName>
    </submittedName>
</protein>
<name>A0A8H3L4R7_9GLOM</name>
<feature type="region of interest" description="Disordered" evidence="1">
    <location>
        <begin position="423"/>
        <end position="461"/>
    </location>
</feature>
<evidence type="ECO:0000313" key="3">
    <source>
        <dbReference type="EMBL" id="GES78857.1"/>
    </source>
</evidence>
<gene>
    <name evidence="3" type="ORF">RCL2_000616700</name>
</gene>
<keyword evidence="2" id="KW-0812">Transmembrane</keyword>
<dbReference type="EMBL" id="BLAL01000040">
    <property type="protein sequence ID" value="GES78857.1"/>
    <property type="molecule type" value="Genomic_DNA"/>
</dbReference>
<dbReference type="AlphaFoldDB" id="A0A8H3L4R7"/>
<proteinExistence type="predicted"/>
<reference evidence="3" key="1">
    <citation type="submission" date="2019-10" db="EMBL/GenBank/DDBJ databases">
        <title>Conservation and host-specific expression of non-tandemly repeated heterogenous ribosome RNA gene in arbuscular mycorrhizal fungi.</title>
        <authorList>
            <person name="Maeda T."/>
            <person name="Kobayashi Y."/>
            <person name="Nakagawa T."/>
            <person name="Ezawa T."/>
            <person name="Yamaguchi K."/>
            <person name="Bino T."/>
            <person name="Nishimoto Y."/>
            <person name="Shigenobu S."/>
            <person name="Kawaguchi M."/>
        </authorList>
    </citation>
    <scope>NUCLEOTIDE SEQUENCE</scope>
    <source>
        <strain evidence="3">HR1</strain>
    </source>
</reference>
<dbReference type="OrthoDB" id="2421077at2759"/>
<dbReference type="Proteomes" id="UP000615446">
    <property type="component" value="Unassembled WGS sequence"/>
</dbReference>
<feature type="compositionally biased region" description="Polar residues" evidence="1">
    <location>
        <begin position="430"/>
        <end position="461"/>
    </location>
</feature>
<evidence type="ECO:0000256" key="2">
    <source>
        <dbReference type="SAM" id="Phobius"/>
    </source>
</evidence>
<evidence type="ECO:0000256" key="1">
    <source>
        <dbReference type="SAM" id="MobiDB-lite"/>
    </source>
</evidence>
<keyword evidence="2" id="KW-1133">Transmembrane helix</keyword>